<protein>
    <recommendedName>
        <fullName evidence="5">Outer membrane protein beta-barrel domain-containing protein</fullName>
    </recommendedName>
</protein>
<dbReference type="eggNOG" id="ENOG5032EK8">
    <property type="taxonomic scope" value="Bacteria"/>
</dbReference>
<reference evidence="4" key="1">
    <citation type="submission" date="2011-04" db="EMBL/GenBank/DDBJ databases">
        <title>The complete genome of Treponema brennaborense DSM 12168.</title>
        <authorList>
            <person name="Lucas S."/>
            <person name="Han J."/>
            <person name="Lapidus A."/>
            <person name="Bruce D."/>
            <person name="Goodwin L."/>
            <person name="Pitluck S."/>
            <person name="Peters L."/>
            <person name="Kyrpides N."/>
            <person name="Mavromatis K."/>
            <person name="Ivanova N."/>
            <person name="Mikhailova N."/>
            <person name="Pagani I."/>
            <person name="Teshima H."/>
            <person name="Detter J.C."/>
            <person name="Tapia R."/>
            <person name="Han C."/>
            <person name="Land M."/>
            <person name="Hauser L."/>
            <person name="Markowitz V."/>
            <person name="Cheng J.-F."/>
            <person name="Hugenholtz P."/>
            <person name="Woyke T."/>
            <person name="Wu D."/>
            <person name="Gronow S."/>
            <person name="Wellnitz S."/>
            <person name="Brambilla E."/>
            <person name="Klenk H.-P."/>
            <person name="Eisen J.A."/>
        </authorList>
    </citation>
    <scope>NUCLEOTIDE SEQUENCE [LARGE SCALE GENOMIC DNA]</scope>
    <source>
        <strain evidence="4">DSM 12168 / CIP 105900 / DD5/3</strain>
    </source>
</reference>
<dbReference type="AlphaFoldDB" id="F4LNH6"/>
<proteinExistence type="predicted"/>
<accession>F4LNH6</accession>
<evidence type="ECO:0000256" key="2">
    <source>
        <dbReference type="SAM" id="SignalP"/>
    </source>
</evidence>
<evidence type="ECO:0008006" key="5">
    <source>
        <dbReference type="Google" id="ProtNLM"/>
    </source>
</evidence>
<organism evidence="3 4">
    <name type="scientific">Treponema brennaborense (strain DSM 12168 / CIP 105900 / DD5/3)</name>
    <dbReference type="NCBI Taxonomy" id="906968"/>
    <lineage>
        <taxon>Bacteria</taxon>
        <taxon>Pseudomonadati</taxon>
        <taxon>Spirochaetota</taxon>
        <taxon>Spirochaetia</taxon>
        <taxon>Spirochaetales</taxon>
        <taxon>Treponemataceae</taxon>
        <taxon>Treponema</taxon>
    </lineage>
</organism>
<gene>
    <name evidence="3" type="ordered locus">Trebr_0383</name>
</gene>
<name>F4LNH6_TREBD</name>
<dbReference type="EMBL" id="CP002696">
    <property type="protein sequence ID" value="AEE15830.1"/>
    <property type="molecule type" value="Genomic_DNA"/>
</dbReference>
<keyword evidence="4" id="KW-1185">Reference proteome</keyword>
<dbReference type="HOGENOM" id="CLU_752143_0_0_12"/>
<dbReference type="STRING" id="906968.Trebr_0383"/>
<dbReference type="KEGG" id="tbe:Trebr_0383"/>
<feature type="signal peptide" evidence="2">
    <location>
        <begin position="1"/>
        <end position="35"/>
    </location>
</feature>
<keyword evidence="1" id="KW-0175">Coiled coil</keyword>
<evidence type="ECO:0000313" key="4">
    <source>
        <dbReference type="Proteomes" id="UP000006546"/>
    </source>
</evidence>
<sequence length="368" mass="39740">MDVSTECTVTERNCKKRKYVSLLCLLLVVSGGQLCAQKAMTADVLRTVDAAFAAKSSDTLATVLERYVSVSDYAELESYTLKKIRQQVVGNELDFAREAALLLIDNNLDNGEAIALYSSITKAIDRRTALLQEQKEKERVLAEKRQAEDDRNRTSLQKEYAQVTNVSSGETFYYNLGKSGYSPIDWDINMGLADVLLTVNGSGTAVKYGLALDASFFYTGESVTAGTQAFADIQLLTFNGEQSVVSSVKFIPSVAFSPVSDSLFFRFGVFAQLMEAVFVTPAAGIGFRAGTAGGVAFDGFADYYPGHFAYEDMNAAFAAGAAVSVPIVKAEAVNIGFKAGISDTVYMRKSGVENNIKCIFSIGVGKND</sequence>
<evidence type="ECO:0000256" key="1">
    <source>
        <dbReference type="SAM" id="Coils"/>
    </source>
</evidence>
<feature type="coiled-coil region" evidence="1">
    <location>
        <begin position="130"/>
        <end position="157"/>
    </location>
</feature>
<feature type="chain" id="PRO_5003311020" description="Outer membrane protein beta-barrel domain-containing protein" evidence="2">
    <location>
        <begin position="36"/>
        <end position="368"/>
    </location>
</feature>
<dbReference type="Proteomes" id="UP000006546">
    <property type="component" value="Chromosome"/>
</dbReference>
<evidence type="ECO:0000313" key="3">
    <source>
        <dbReference type="EMBL" id="AEE15830.1"/>
    </source>
</evidence>
<keyword evidence="2" id="KW-0732">Signal</keyword>